<accession>A0A8T2N004</accession>
<keyword evidence="1" id="KW-0472">Membrane</keyword>
<gene>
    <name evidence="2" type="ORF">JZ751_011515</name>
</gene>
<reference evidence="2" key="1">
    <citation type="thesis" date="2021" institute="BYU ScholarsArchive" country="Provo, UT, USA">
        <title>Applications of and Algorithms for Genome Assembly and Genomic Analyses with an Emphasis on Marine Teleosts.</title>
        <authorList>
            <person name="Pickett B.D."/>
        </authorList>
    </citation>
    <scope>NUCLEOTIDE SEQUENCE</scope>
    <source>
        <strain evidence="2">HI-2016</strain>
    </source>
</reference>
<keyword evidence="1" id="KW-1133">Transmembrane helix</keyword>
<keyword evidence="1" id="KW-0812">Transmembrane</keyword>
<sequence>MDPDKVYSNRSDAPVMITGVKNHSHDETKTENIYQTLKPARIRAASPAQRDSLWKRTSLLFISLWIITLISLITTLGLYFKQTSALQNELKEQQRDSSTLITELQKQLENMRASYLPTEMCSSFSPKMTGRDGVVIKP</sequence>
<proteinExistence type="predicted"/>
<organism evidence="2 3">
    <name type="scientific">Albula glossodonta</name>
    <name type="common">roundjaw bonefish</name>
    <dbReference type="NCBI Taxonomy" id="121402"/>
    <lineage>
        <taxon>Eukaryota</taxon>
        <taxon>Metazoa</taxon>
        <taxon>Chordata</taxon>
        <taxon>Craniata</taxon>
        <taxon>Vertebrata</taxon>
        <taxon>Euteleostomi</taxon>
        <taxon>Actinopterygii</taxon>
        <taxon>Neopterygii</taxon>
        <taxon>Teleostei</taxon>
        <taxon>Albuliformes</taxon>
        <taxon>Albulidae</taxon>
        <taxon>Albula</taxon>
    </lineage>
</organism>
<dbReference type="Proteomes" id="UP000824540">
    <property type="component" value="Unassembled WGS sequence"/>
</dbReference>
<feature type="transmembrane region" description="Helical" evidence="1">
    <location>
        <begin position="59"/>
        <end position="80"/>
    </location>
</feature>
<protein>
    <submittedName>
        <fullName evidence="2">Uncharacterized protein</fullName>
    </submittedName>
</protein>
<dbReference type="EMBL" id="JAFBMS010000197">
    <property type="protein sequence ID" value="KAG9333484.1"/>
    <property type="molecule type" value="Genomic_DNA"/>
</dbReference>
<name>A0A8T2N004_9TELE</name>
<keyword evidence="3" id="KW-1185">Reference proteome</keyword>
<evidence type="ECO:0000313" key="2">
    <source>
        <dbReference type="EMBL" id="KAG9333484.1"/>
    </source>
</evidence>
<feature type="non-terminal residue" evidence="2">
    <location>
        <position position="1"/>
    </location>
</feature>
<dbReference type="AlphaFoldDB" id="A0A8T2N004"/>
<evidence type="ECO:0000256" key="1">
    <source>
        <dbReference type="SAM" id="Phobius"/>
    </source>
</evidence>
<evidence type="ECO:0000313" key="3">
    <source>
        <dbReference type="Proteomes" id="UP000824540"/>
    </source>
</evidence>
<comment type="caution">
    <text evidence="2">The sequence shown here is derived from an EMBL/GenBank/DDBJ whole genome shotgun (WGS) entry which is preliminary data.</text>
</comment>